<accession>A0A9W4T364</accession>
<name>A0A9W4T364_9GLOM</name>
<feature type="non-terminal residue" evidence="1">
    <location>
        <position position="83"/>
    </location>
</feature>
<evidence type="ECO:0000313" key="1">
    <source>
        <dbReference type="EMBL" id="CAI2191232.1"/>
    </source>
</evidence>
<protein>
    <submittedName>
        <fullName evidence="1">8537_t:CDS:1</fullName>
    </submittedName>
</protein>
<evidence type="ECO:0000313" key="2">
    <source>
        <dbReference type="Proteomes" id="UP001153678"/>
    </source>
</evidence>
<dbReference type="Proteomes" id="UP001153678">
    <property type="component" value="Unassembled WGS sequence"/>
</dbReference>
<organism evidence="1 2">
    <name type="scientific">Funneliformis geosporum</name>
    <dbReference type="NCBI Taxonomy" id="1117311"/>
    <lineage>
        <taxon>Eukaryota</taxon>
        <taxon>Fungi</taxon>
        <taxon>Fungi incertae sedis</taxon>
        <taxon>Mucoromycota</taxon>
        <taxon>Glomeromycotina</taxon>
        <taxon>Glomeromycetes</taxon>
        <taxon>Glomerales</taxon>
        <taxon>Glomeraceae</taxon>
        <taxon>Funneliformis</taxon>
    </lineage>
</organism>
<reference evidence="1" key="1">
    <citation type="submission" date="2022-08" db="EMBL/GenBank/DDBJ databases">
        <authorList>
            <person name="Kallberg Y."/>
            <person name="Tangrot J."/>
            <person name="Rosling A."/>
        </authorList>
    </citation>
    <scope>NUCLEOTIDE SEQUENCE</scope>
    <source>
        <strain evidence="1">Wild A</strain>
    </source>
</reference>
<comment type="caution">
    <text evidence="1">The sequence shown here is derived from an EMBL/GenBank/DDBJ whole genome shotgun (WGS) entry which is preliminary data.</text>
</comment>
<proteinExistence type="predicted"/>
<dbReference type="EMBL" id="CAMKVN010007223">
    <property type="protein sequence ID" value="CAI2191232.1"/>
    <property type="molecule type" value="Genomic_DNA"/>
</dbReference>
<sequence length="83" mass="9959">MWERIEIELEEIDIESLGFDHPICSEVLDKLKLFTKMPGSFCDIFKEPFEKYKLDHNNMMIDTCREIIYNEESKINLDKDLNN</sequence>
<dbReference type="OrthoDB" id="2387492at2759"/>
<gene>
    <name evidence="1" type="ORF">FWILDA_LOCUS14970</name>
</gene>
<dbReference type="AlphaFoldDB" id="A0A9W4T364"/>
<keyword evidence="2" id="KW-1185">Reference proteome</keyword>